<dbReference type="PANTHER" id="PTHR47072:SF4">
    <property type="entry name" value="MYB_SANT-LIKE DOMAIN-CONTAINING PROTEIN"/>
    <property type="match status" value="1"/>
</dbReference>
<dbReference type="Proteomes" id="UP000297245">
    <property type="component" value="Unassembled WGS sequence"/>
</dbReference>
<proteinExistence type="predicted"/>
<feature type="compositionally biased region" description="Low complexity" evidence="1">
    <location>
        <begin position="166"/>
        <end position="180"/>
    </location>
</feature>
<dbReference type="OrthoDB" id="3366674at2759"/>
<feature type="compositionally biased region" description="Polar residues" evidence="1">
    <location>
        <begin position="224"/>
        <end position="234"/>
    </location>
</feature>
<sequence>MATTAPPSTAAPQQATISTKQKAFWTTDNDRTLLGSLKDCKHAGFQTDNGGFHNDAYKAAAARLEEEWQDLLASERLGAPKNAENCKTRFATLKKDYKDAKYLRNLSGFGWDPLKHVVTATASVWAALFARTGTKYKKWQNKTFHFYDEMAELVDGHVATGATAFHPAAPTTTAPTPASAEVEADVDNEQTDDEEPASTPIHRSQLSLSPFEGVTMSSMLPAKSPQTPAPLSQVTNTTASATKRRRSAAPNSSERPAKRSHGRKPTQNDASLELADALRDLADSAKGDVPDPATRTPSRKSRAIQMLEDDGELSDHSMTMAFQLISRDVSIADTYLAIRDVSRRTRYLEAELSDISHS</sequence>
<evidence type="ECO:0000259" key="2">
    <source>
        <dbReference type="Pfam" id="PF12776"/>
    </source>
</evidence>
<protein>
    <recommendedName>
        <fullName evidence="2">Myb/SANT-like domain-containing protein</fullName>
    </recommendedName>
</protein>
<dbReference type="EMBL" id="ML179789">
    <property type="protein sequence ID" value="THU81653.1"/>
    <property type="molecule type" value="Genomic_DNA"/>
</dbReference>
<feature type="region of interest" description="Disordered" evidence="1">
    <location>
        <begin position="166"/>
        <end position="269"/>
    </location>
</feature>
<dbReference type="Pfam" id="PF12776">
    <property type="entry name" value="Myb_DNA-bind_3"/>
    <property type="match status" value="1"/>
</dbReference>
<evidence type="ECO:0000313" key="4">
    <source>
        <dbReference type="Proteomes" id="UP000297245"/>
    </source>
</evidence>
<reference evidence="3 4" key="1">
    <citation type="journal article" date="2019" name="Nat. Ecol. Evol.">
        <title>Megaphylogeny resolves global patterns of mushroom evolution.</title>
        <authorList>
            <person name="Varga T."/>
            <person name="Krizsan K."/>
            <person name="Foldi C."/>
            <person name="Dima B."/>
            <person name="Sanchez-Garcia M."/>
            <person name="Sanchez-Ramirez S."/>
            <person name="Szollosi G.J."/>
            <person name="Szarkandi J.G."/>
            <person name="Papp V."/>
            <person name="Albert L."/>
            <person name="Andreopoulos W."/>
            <person name="Angelini C."/>
            <person name="Antonin V."/>
            <person name="Barry K.W."/>
            <person name="Bougher N.L."/>
            <person name="Buchanan P."/>
            <person name="Buyck B."/>
            <person name="Bense V."/>
            <person name="Catcheside P."/>
            <person name="Chovatia M."/>
            <person name="Cooper J."/>
            <person name="Damon W."/>
            <person name="Desjardin D."/>
            <person name="Finy P."/>
            <person name="Geml J."/>
            <person name="Haridas S."/>
            <person name="Hughes K."/>
            <person name="Justo A."/>
            <person name="Karasinski D."/>
            <person name="Kautmanova I."/>
            <person name="Kiss B."/>
            <person name="Kocsube S."/>
            <person name="Kotiranta H."/>
            <person name="LaButti K.M."/>
            <person name="Lechner B.E."/>
            <person name="Liimatainen K."/>
            <person name="Lipzen A."/>
            <person name="Lukacs Z."/>
            <person name="Mihaltcheva S."/>
            <person name="Morgado L.N."/>
            <person name="Niskanen T."/>
            <person name="Noordeloos M.E."/>
            <person name="Ohm R.A."/>
            <person name="Ortiz-Santana B."/>
            <person name="Ovrebo C."/>
            <person name="Racz N."/>
            <person name="Riley R."/>
            <person name="Savchenko A."/>
            <person name="Shiryaev A."/>
            <person name="Soop K."/>
            <person name="Spirin V."/>
            <person name="Szebenyi C."/>
            <person name="Tomsovsky M."/>
            <person name="Tulloss R.E."/>
            <person name="Uehling J."/>
            <person name="Grigoriev I.V."/>
            <person name="Vagvolgyi C."/>
            <person name="Papp T."/>
            <person name="Martin F.M."/>
            <person name="Miettinen O."/>
            <person name="Hibbett D.S."/>
            <person name="Nagy L.G."/>
        </authorList>
    </citation>
    <scope>NUCLEOTIDE SEQUENCE [LARGE SCALE GENOMIC DNA]</scope>
    <source>
        <strain evidence="3 4">CBS 962.96</strain>
    </source>
</reference>
<gene>
    <name evidence="3" type="ORF">K435DRAFT_972275</name>
</gene>
<feature type="domain" description="Myb/SANT-like" evidence="2">
    <location>
        <begin position="25"/>
        <end position="127"/>
    </location>
</feature>
<feature type="region of interest" description="Disordered" evidence="1">
    <location>
        <begin position="283"/>
        <end position="302"/>
    </location>
</feature>
<dbReference type="PANTHER" id="PTHR47072">
    <property type="match status" value="1"/>
</dbReference>
<feature type="compositionally biased region" description="Acidic residues" evidence="1">
    <location>
        <begin position="182"/>
        <end position="196"/>
    </location>
</feature>
<evidence type="ECO:0000313" key="3">
    <source>
        <dbReference type="EMBL" id="THU81653.1"/>
    </source>
</evidence>
<dbReference type="AlphaFoldDB" id="A0A4S8L0B1"/>
<name>A0A4S8L0B1_DENBC</name>
<keyword evidence="4" id="KW-1185">Reference proteome</keyword>
<organism evidence="3 4">
    <name type="scientific">Dendrothele bispora (strain CBS 962.96)</name>
    <dbReference type="NCBI Taxonomy" id="1314807"/>
    <lineage>
        <taxon>Eukaryota</taxon>
        <taxon>Fungi</taxon>
        <taxon>Dikarya</taxon>
        <taxon>Basidiomycota</taxon>
        <taxon>Agaricomycotina</taxon>
        <taxon>Agaricomycetes</taxon>
        <taxon>Agaricomycetidae</taxon>
        <taxon>Agaricales</taxon>
        <taxon>Agaricales incertae sedis</taxon>
        <taxon>Dendrothele</taxon>
    </lineage>
</organism>
<evidence type="ECO:0000256" key="1">
    <source>
        <dbReference type="SAM" id="MobiDB-lite"/>
    </source>
</evidence>
<accession>A0A4S8L0B1</accession>
<dbReference type="InterPro" id="IPR024752">
    <property type="entry name" value="Myb/SANT-like_dom"/>
</dbReference>